<proteinExistence type="predicted"/>
<protein>
    <submittedName>
        <fullName evidence="1">Uncharacterized protein</fullName>
    </submittedName>
</protein>
<sequence length="146" mass="16615">MAISADIDFKWYSKIDSIHTIVEIIRVLLKFGWGFNYQGGALYLPLGDEDFDWERAGFDNDDLIEIFHKKEKSGELIGITLTWKESGVGGEFLFRQDCTFTVCLTINRQVLSEGGCTDVNWYLEKIVLAFVNSNIGIESINFSENV</sequence>
<evidence type="ECO:0000313" key="1">
    <source>
        <dbReference type="EMBL" id="ARU57338.1"/>
    </source>
</evidence>
<accession>A0A1Y0I9Z9</accession>
<name>A0A1Y0I9Z9_9GAMM</name>
<organism evidence="1 2">
    <name type="scientific">Oleiphilus messinensis</name>
    <dbReference type="NCBI Taxonomy" id="141451"/>
    <lineage>
        <taxon>Bacteria</taxon>
        <taxon>Pseudomonadati</taxon>
        <taxon>Pseudomonadota</taxon>
        <taxon>Gammaproteobacteria</taxon>
        <taxon>Oceanospirillales</taxon>
        <taxon>Oleiphilaceae</taxon>
        <taxon>Oleiphilus</taxon>
    </lineage>
</organism>
<evidence type="ECO:0000313" key="2">
    <source>
        <dbReference type="Proteomes" id="UP000196027"/>
    </source>
</evidence>
<gene>
    <name evidence="1" type="ORF">OLMES_3297</name>
</gene>
<dbReference type="RefSeq" id="WP_087462241.1">
    <property type="nucleotide sequence ID" value="NZ_CP021425.1"/>
</dbReference>
<keyword evidence="2" id="KW-1185">Reference proteome</keyword>
<dbReference type="AlphaFoldDB" id="A0A1Y0I9Z9"/>
<dbReference type="KEGG" id="ome:OLMES_3297"/>
<dbReference type="Proteomes" id="UP000196027">
    <property type="component" value="Chromosome"/>
</dbReference>
<dbReference type="OrthoDB" id="2601807at2"/>
<dbReference type="EMBL" id="CP021425">
    <property type="protein sequence ID" value="ARU57338.1"/>
    <property type="molecule type" value="Genomic_DNA"/>
</dbReference>
<reference evidence="1 2" key="1">
    <citation type="submission" date="2017-05" db="EMBL/GenBank/DDBJ databases">
        <title>Genomic insights into alkan degradation activity of Oleiphilus messinensis.</title>
        <authorList>
            <person name="Kozyavkin S.A."/>
            <person name="Slesarev A.I."/>
            <person name="Golyshin P.N."/>
            <person name="Korzhenkov A."/>
            <person name="Golyshina O.N."/>
            <person name="Toshchakov S.V."/>
        </authorList>
    </citation>
    <scope>NUCLEOTIDE SEQUENCE [LARGE SCALE GENOMIC DNA]</scope>
    <source>
        <strain evidence="1 2">ME102</strain>
    </source>
</reference>